<dbReference type="Proteomes" id="UP000002640">
    <property type="component" value="Unassembled WGS sequence"/>
</dbReference>
<accession>G4YVM1</accession>
<dbReference type="AlphaFoldDB" id="G4YVM1"/>
<reference evidence="1 2" key="1">
    <citation type="journal article" date="2006" name="Science">
        <title>Phytophthora genome sequences uncover evolutionary origins and mechanisms of pathogenesis.</title>
        <authorList>
            <person name="Tyler B.M."/>
            <person name="Tripathy S."/>
            <person name="Zhang X."/>
            <person name="Dehal P."/>
            <person name="Jiang R.H."/>
            <person name="Aerts A."/>
            <person name="Arredondo F.D."/>
            <person name="Baxter L."/>
            <person name="Bensasson D."/>
            <person name="Beynon J.L."/>
            <person name="Chapman J."/>
            <person name="Damasceno C.M."/>
            <person name="Dorrance A.E."/>
            <person name="Dou D."/>
            <person name="Dickerman A.W."/>
            <person name="Dubchak I.L."/>
            <person name="Garbelotto M."/>
            <person name="Gijzen M."/>
            <person name="Gordon S.G."/>
            <person name="Govers F."/>
            <person name="Grunwald N.J."/>
            <person name="Huang W."/>
            <person name="Ivors K.L."/>
            <person name="Jones R.W."/>
            <person name="Kamoun S."/>
            <person name="Krampis K."/>
            <person name="Lamour K.H."/>
            <person name="Lee M.K."/>
            <person name="McDonald W.H."/>
            <person name="Medina M."/>
            <person name="Meijer H.J."/>
            <person name="Nordberg E.K."/>
            <person name="Maclean D.J."/>
            <person name="Ospina-Giraldo M.D."/>
            <person name="Morris P.F."/>
            <person name="Phuntumart V."/>
            <person name="Putnam N.H."/>
            <person name="Rash S."/>
            <person name="Rose J.K."/>
            <person name="Sakihama Y."/>
            <person name="Salamov A.A."/>
            <person name="Savidor A."/>
            <person name="Scheuring C.F."/>
            <person name="Smith B.M."/>
            <person name="Sobral B.W."/>
            <person name="Terry A."/>
            <person name="Torto-Alalibo T.A."/>
            <person name="Win J."/>
            <person name="Xu Z."/>
            <person name="Zhang H."/>
            <person name="Grigoriev I.V."/>
            <person name="Rokhsar D.S."/>
            <person name="Boore J.L."/>
        </authorList>
    </citation>
    <scope>NUCLEOTIDE SEQUENCE [LARGE SCALE GENOMIC DNA]</scope>
    <source>
        <strain evidence="1 2">P6497</strain>
    </source>
</reference>
<keyword evidence="2" id="KW-1185">Reference proteome</keyword>
<organism evidence="1 2">
    <name type="scientific">Phytophthora sojae (strain P6497)</name>
    <name type="common">Soybean stem and root rot agent</name>
    <name type="synonym">Phytophthora megasperma f. sp. glycines</name>
    <dbReference type="NCBI Taxonomy" id="1094619"/>
    <lineage>
        <taxon>Eukaryota</taxon>
        <taxon>Sar</taxon>
        <taxon>Stramenopiles</taxon>
        <taxon>Oomycota</taxon>
        <taxon>Peronosporomycetes</taxon>
        <taxon>Peronosporales</taxon>
        <taxon>Peronosporaceae</taxon>
        <taxon>Phytophthora</taxon>
    </lineage>
</organism>
<dbReference type="InParanoid" id="G4YVM1"/>
<dbReference type="KEGG" id="psoj:PHYSODRAFT_375338"/>
<evidence type="ECO:0008006" key="3">
    <source>
        <dbReference type="Google" id="ProtNLM"/>
    </source>
</evidence>
<dbReference type="PANTHER" id="PTHR40866">
    <property type="entry name" value="BED-TYPE DOMAIN-CONTAINING PROTEIN"/>
    <property type="match status" value="1"/>
</dbReference>
<proteinExistence type="predicted"/>
<protein>
    <recommendedName>
        <fullName evidence="3">HAT C-terminal dimerisation domain-containing protein</fullName>
    </recommendedName>
</protein>
<feature type="non-terminal residue" evidence="1">
    <location>
        <position position="1"/>
    </location>
</feature>
<evidence type="ECO:0000313" key="1">
    <source>
        <dbReference type="EMBL" id="EGZ26053.1"/>
    </source>
</evidence>
<dbReference type="RefSeq" id="XP_009521341.1">
    <property type="nucleotide sequence ID" value="XM_009523046.1"/>
</dbReference>
<evidence type="ECO:0000313" key="2">
    <source>
        <dbReference type="Proteomes" id="UP000002640"/>
    </source>
</evidence>
<name>G4YVM1_PHYSP</name>
<gene>
    <name evidence="1" type="ORF">PHYSODRAFT_375338</name>
</gene>
<dbReference type="EMBL" id="JH159152">
    <property type="protein sequence ID" value="EGZ26053.1"/>
    <property type="molecule type" value="Genomic_DNA"/>
</dbReference>
<sequence length="71" mass="8471">SFVERLQKRRHLDQHQQQYKLLRSIPPMSNVVERFFSVARITLGHEPHPITLEQILFLRQNASYWNVGTVD</sequence>
<feature type="non-terminal residue" evidence="1">
    <location>
        <position position="71"/>
    </location>
</feature>
<dbReference type="GeneID" id="20650496"/>
<dbReference type="PANTHER" id="PTHR40866:SF1">
    <property type="entry name" value="BED-TYPE DOMAIN-CONTAINING PROTEIN"/>
    <property type="match status" value="1"/>
</dbReference>